<dbReference type="InterPro" id="IPR047971">
    <property type="entry name" value="ExeM-like"/>
</dbReference>
<dbReference type="Proteomes" id="UP001204524">
    <property type="component" value="Unassembled WGS sequence"/>
</dbReference>
<dbReference type="InterPro" id="IPR036691">
    <property type="entry name" value="Endo/exonu/phosph_ase_sf"/>
</dbReference>
<dbReference type="EMBL" id="JANARS010000005">
    <property type="protein sequence ID" value="MCP3422839.1"/>
    <property type="molecule type" value="Genomic_DNA"/>
</dbReference>
<organism evidence="4 5">
    <name type="scientific">Nocardioides pinisoli</name>
    <dbReference type="NCBI Taxonomy" id="2950279"/>
    <lineage>
        <taxon>Bacteria</taxon>
        <taxon>Bacillati</taxon>
        <taxon>Actinomycetota</taxon>
        <taxon>Actinomycetes</taxon>
        <taxon>Propionibacteriales</taxon>
        <taxon>Nocardioidaceae</taxon>
        <taxon>Nocardioides</taxon>
    </lineage>
</organism>
<dbReference type="RefSeq" id="WP_254182106.1">
    <property type="nucleotide sequence ID" value="NZ_JANARS010000005.1"/>
</dbReference>
<evidence type="ECO:0000313" key="5">
    <source>
        <dbReference type="Proteomes" id="UP001204524"/>
    </source>
</evidence>
<dbReference type="GO" id="GO:0004519">
    <property type="term" value="F:endonuclease activity"/>
    <property type="evidence" value="ECO:0007669"/>
    <property type="project" value="UniProtKB-KW"/>
</dbReference>
<evidence type="ECO:0000256" key="1">
    <source>
        <dbReference type="SAM" id="MobiDB-lite"/>
    </source>
</evidence>
<name>A0ABT1KYJ7_9ACTN</name>
<comment type="caution">
    <text evidence="4">The sequence shown here is derived from an EMBL/GenBank/DDBJ whole genome shotgun (WGS) entry which is preliminary data.</text>
</comment>
<evidence type="ECO:0000256" key="2">
    <source>
        <dbReference type="SAM" id="SignalP"/>
    </source>
</evidence>
<keyword evidence="4" id="KW-0378">Hydrolase</keyword>
<feature type="signal peptide" evidence="2">
    <location>
        <begin position="1"/>
        <end position="32"/>
    </location>
</feature>
<dbReference type="SUPFAM" id="SSF49299">
    <property type="entry name" value="PKD domain"/>
    <property type="match status" value="1"/>
</dbReference>
<dbReference type="Gene3D" id="3.60.10.10">
    <property type="entry name" value="Endonuclease/exonuclease/phosphatase"/>
    <property type="match status" value="1"/>
</dbReference>
<dbReference type="CDD" id="cd04486">
    <property type="entry name" value="YhcR_OBF_like"/>
    <property type="match status" value="1"/>
</dbReference>
<keyword evidence="4" id="KW-0540">Nuclease</keyword>
<gene>
    <name evidence="4" type="ORF">NCI01_13630</name>
</gene>
<keyword evidence="2" id="KW-0732">Signal</keyword>
<dbReference type="SUPFAM" id="SSF56219">
    <property type="entry name" value="DNase I-like"/>
    <property type="match status" value="1"/>
</dbReference>
<dbReference type="SMART" id="SM00089">
    <property type="entry name" value="PKD"/>
    <property type="match status" value="2"/>
</dbReference>
<feature type="compositionally biased region" description="Low complexity" evidence="1">
    <location>
        <begin position="602"/>
        <end position="613"/>
    </location>
</feature>
<sequence>MPASTHSAGRGFAKAAGAAVPLALVASLVAVAPSAAAVAPDSAVFINELHYDNAGADVGEFIEVAGPAGTDLAGWTIVPYNGSNGTTYTPQGALTGTLSDETGSGFGFLSVPLVLQNGAPDGVALVDAGGAVVQFLSYEGTMTAVGGPADGLTSTDIGVIENGAGPVGESLQLTGTGDTYADFTWAPSAAQTPGDVNNDQVFVASGDPRPPTMSCEPDVETTAGDGATSPVSATDTDSGIDDLVITSDPVPGITLQGSTAPTGQGEPATATLTVAGSTEVGTYQVEITATSDDGAQAVCTVTVTVTAPLETTLVSAVQGSGSASPLAGQTVQVEAVVTSLITSNDVLTGFYVQEEDADADADPATSEGIYVFCGSTCPTGLAAGDLVEVVGTVAEFFDNTQIDVTTGDVDVLASDLPLPSAAVVTLPASSATTAPATFEPVEGMITTISTTLAVSEYFELARFGEVVLTAGEREFQYTQTDTPTVEGYQAFLDDLATRRIILDDDSNDQNDATSGPLDNEPYYYPTPGLSTGSYFRGGDTITDLTGVMEYSFGAWKLRPVPGVDYTFEAANPRPATPDDVGGRLQVASFNVLNYFATIDTTSSNNSGPCGPSGTDDCRGADSERERQRQLTKIVAALEAIDADVFGLIEIQNDAGLATEQIVDALNAATAPGTYDSIDTGFIGTDAIKQAFLYKTATVAPVGAFDLLTEDDDPRFDDDRNRPALIQTFDEVSTGERFTVAVNHLKSKGSGCGAGDDSPADGSGNCDLTRTRAAAALADHLASDPTGSGDPDFLVIGDLNSYSMERPITTLETAGYIDLLERFEGLESYGYVFDGLLGHLDHALATESLAAQVTGAGGWKINADEVPLFDYNDDVRDAGEAAFERESSALPLYEPTAYRSSDHDPVVVGLDLNTAPVADAGGPYTVKPGARILLDASGSYDLEGDDLTYAWDLDGDGEFDDATGPTATFRANRPPGGYPVAVQVSDGSESTIDETVVNVVPRGQQSD</sequence>
<proteinExistence type="predicted"/>
<dbReference type="Pfam" id="PF03372">
    <property type="entry name" value="Exo_endo_phos"/>
    <property type="match status" value="1"/>
</dbReference>
<dbReference type="InterPro" id="IPR000601">
    <property type="entry name" value="PKD_dom"/>
</dbReference>
<accession>A0ABT1KYJ7</accession>
<keyword evidence="5" id="KW-1185">Reference proteome</keyword>
<evidence type="ECO:0000313" key="4">
    <source>
        <dbReference type="EMBL" id="MCP3422839.1"/>
    </source>
</evidence>
<dbReference type="NCBIfam" id="NF033681">
    <property type="entry name" value="ExeM_NucH_DNase"/>
    <property type="match status" value="1"/>
</dbReference>
<dbReference type="PANTHER" id="PTHR42834">
    <property type="entry name" value="ENDONUCLEASE/EXONUCLEASE/PHOSPHATASE FAMILY PROTEIN (AFU_ORTHOLOGUE AFUA_3G09210)"/>
    <property type="match status" value="1"/>
</dbReference>
<evidence type="ECO:0000259" key="3">
    <source>
        <dbReference type="SMART" id="SM00089"/>
    </source>
</evidence>
<feature type="domain" description="PKD/Chitinase" evidence="3">
    <location>
        <begin position="916"/>
        <end position="1000"/>
    </location>
</feature>
<dbReference type="InterPro" id="IPR013783">
    <property type="entry name" value="Ig-like_fold"/>
</dbReference>
<dbReference type="PANTHER" id="PTHR42834:SF1">
    <property type="entry name" value="ENDONUCLEASE_EXONUCLEASE_PHOSPHATASE FAMILY PROTEIN (AFU_ORTHOLOGUE AFUA_3G09210)"/>
    <property type="match status" value="1"/>
</dbReference>
<feature type="chain" id="PRO_5045680977" evidence="2">
    <location>
        <begin position="33"/>
        <end position="1006"/>
    </location>
</feature>
<dbReference type="Pfam" id="PF18911">
    <property type="entry name" value="PKD_4"/>
    <property type="match status" value="1"/>
</dbReference>
<feature type="region of interest" description="Disordered" evidence="1">
    <location>
        <begin position="206"/>
        <end position="240"/>
    </location>
</feature>
<protein>
    <submittedName>
        <fullName evidence="4">ExeM/NucH family extracellular endonuclease</fullName>
    </submittedName>
</protein>
<dbReference type="InterPro" id="IPR035986">
    <property type="entry name" value="PKD_dom_sf"/>
</dbReference>
<feature type="region of interest" description="Disordered" evidence="1">
    <location>
        <begin position="602"/>
        <end position="622"/>
    </location>
</feature>
<dbReference type="InterPro" id="IPR022409">
    <property type="entry name" value="PKD/Chitinase_dom"/>
</dbReference>
<dbReference type="InterPro" id="IPR005135">
    <property type="entry name" value="Endo/exonuclease/phosphatase"/>
</dbReference>
<keyword evidence="4" id="KW-0255">Endonuclease</keyword>
<feature type="region of interest" description="Disordered" evidence="1">
    <location>
        <begin position="502"/>
        <end position="523"/>
    </location>
</feature>
<feature type="domain" description="PKD/Chitinase" evidence="3">
    <location>
        <begin position="156"/>
        <end position="308"/>
    </location>
</feature>
<reference evidence="4 5" key="1">
    <citation type="submission" date="2022-06" db="EMBL/GenBank/DDBJ databases">
        <authorList>
            <person name="So Y."/>
        </authorList>
    </citation>
    <scope>NUCLEOTIDE SEQUENCE [LARGE SCALE GENOMIC DNA]</scope>
    <source>
        <strain evidence="4 5">STR3</strain>
    </source>
</reference>
<dbReference type="Gene3D" id="2.60.40.10">
    <property type="entry name" value="Immunoglobulins"/>
    <property type="match status" value="1"/>
</dbReference>